<evidence type="ECO:0000313" key="3">
    <source>
        <dbReference type="Proteomes" id="UP000010792"/>
    </source>
</evidence>
<sequence>MAAAMAVGTAVGIAEVAVAGTAAAMPVGTAEAITGETAAAEAARRGKQAVAPRQIHPVQERAKLKFAPTVPR</sequence>
<dbReference type="AlphaFoldDB" id="L0NIX4"/>
<dbReference type="Proteomes" id="UP000010792">
    <property type="component" value="Chromosome"/>
</dbReference>
<dbReference type="KEGG" id="rht:NT26_3037"/>
<feature type="region of interest" description="Disordered" evidence="1">
    <location>
        <begin position="44"/>
        <end position="72"/>
    </location>
</feature>
<name>L0NIX4_9HYPH</name>
<protein>
    <submittedName>
        <fullName evidence="2">Uncharacterized protein</fullName>
    </submittedName>
</protein>
<gene>
    <name evidence="2" type="ORF">NT26_3037</name>
</gene>
<evidence type="ECO:0000256" key="1">
    <source>
        <dbReference type="SAM" id="MobiDB-lite"/>
    </source>
</evidence>
<organism evidence="2 3">
    <name type="scientific">Pseudorhizobium banfieldiae</name>
    <dbReference type="NCBI Taxonomy" id="1125847"/>
    <lineage>
        <taxon>Bacteria</taxon>
        <taxon>Pseudomonadati</taxon>
        <taxon>Pseudomonadota</taxon>
        <taxon>Alphaproteobacteria</taxon>
        <taxon>Hyphomicrobiales</taxon>
        <taxon>Rhizobiaceae</taxon>
        <taxon>Rhizobium/Agrobacterium group</taxon>
        <taxon>Pseudorhizobium</taxon>
    </lineage>
</organism>
<proteinExistence type="predicted"/>
<dbReference type="EMBL" id="FO082820">
    <property type="protein sequence ID" value="CCF20761.1"/>
    <property type="molecule type" value="Genomic_DNA"/>
</dbReference>
<evidence type="ECO:0000313" key="2">
    <source>
        <dbReference type="EMBL" id="CCF20761.1"/>
    </source>
</evidence>
<reference evidence="2 3" key="1">
    <citation type="journal article" date="2013" name="Genome Biol. Evol.">
        <title>Life in an arsenic-containing gold mine: genome and physiology of the autotrophic arsenite-oxidizing bacterium rhizobium sp. NT-26.</title>
        <authorList>
            <person name="Andres J."/>
            <person name="Arsene-Ploetze F."/>
            <person name="Barbe V."/>
            <person name="Brochier-Armanet C."/>
            <person name="Cleiss-Arnold J."/>
            <person name="Coppee J.Y."/>
            <person name="Dillies M.A."/>
            <person name="Geist"/>
            <person name="L"/>
            <person name="Joublin A."/>
            <person name="Koechler S."/>
            <person name="Lassalle F."/>
            <person name="Marchal M."/>
            <person name="Medigue C."/>
            <person name="Muller D."/>
            <person name="Nesme X."/>
            <person name="Plewniak F."/>
            <person name="Proux C."/>
            <person name="Ramirez-Bahena M.H."/>
            <person name="Schenowitz C."/>
            <person name="Sismeiro O."/>
            <person name="Vallenet D."/>
            <person name="Santini J.M."/>
            <person name="Bertin P.N."/>
        </authorList>
    </citation>
    <scope>NUCLEOTIDE SEQUENCE [LARGE SCALE GENOMIC DNA]</scope>
    <source>
        <strain evidence="2 3">NT-26</strain>
    </source>
</reference>
<keyword evidence="3" id="KW-1185">Reference proteome</keyword>
<accession>L0NIX4</accession>